<dbReference type="GO" id="GO:0005975">
    <property type="term" value="P:carbohydrate metabolic process"/>
    <property type="evidence" value="ECO:0007669"/>
    <property type="project" value="UniProtKB-ARBA"/>
</dbReference>
<feature type="region of interest" description="Disordered" evidence="1">
    <location>
        <begin position="65"/>
        <end position="85"/>
    </location>
</feature>
<dbReference type="SUPFAM" id="SSF49299">
    <property type="entry name" value="PKD domain"/>
    <property type="match status" value="1"/>
</dbReference>
<organism evidence="3 4">
    <name type="scientific">Quadrisphaera setariae</name>
    <dbReference type="NCBI Taxonomy" id="2593304"/>
    <lineage>
        <taxon>Bacteria</taxon>
        <taxon>Bacillati</taxon>
        <taxon>Actinomycetota</taxon>
        <taxon>Actinomycetes</taxon>
        <taxon>Kineosporiales</taxon>
        <taxon>Kineosporiaceae</taxon>
        <taxon>Quadrisphaera</taxon>
    </lineage>
</organism>
<dbReference type="OrthoDB" id="6402258at2"/>
<reference evidence="3 4" key="1">
    <citation type="submission" date="2019-07" db="EMBL/GenBank/DDBJ databases">
        <title>Quadrisphaera sp. strain DD2A genome sequencing and assembly.</title>
        <authorList>
            <person name="Kim I."/>
        </authorList>
    </citation>
    <scope>NUCLEOTIDE SEQUENCE [LARGE SCALE GENOMIC DNA]</scope>
    <source>
        <strain evidence="3 4">DD2A</strain>
    </source>
</reference>
<comment type="caution">
    <text evidence="3">The sequence shown here is derived from an EMBL/GenBank/DDBJ whole genome shotgun (WGS) entry which is preliminary data.</text>
</comment>
<proteinExistence type="predicted"/>
<protein>
    <submittedName>
        <fullName evidence="3">PKD domain-containing protein</fullName>
    </submittedName>
</protein>
<dbReference type="EMBL" id="VKAC01000008">
    <property type="protein sequence ID" value="TXR55419.1"/>
    <property type="molecule type" value="Genomic_DNA"/>
</dbReference>
<dbReference type="CDD" id="cd00146">
    <property type="entry name" value="PKD"/>
    <property type="match status" value="1"/>
</dbReference>
<dbReference type="Pfam" id="PF00801">
    <property type="entry name" value="PKD"/>
    <property type="match status" value="1"/>
</dbReference>
<feature type="domain" description="PKD" evidence="2">
    <location>
        <begin position="214"/>
        <end position="260"/>
    </location>
</feature>
<dbReference type="Proteomes" id="UP000321234">
    <property type="component" value="Unassembled WGS sequence"/>
</dbReference>
<dbReference type="PROSITE" id="PS50093">
    <property type="entry name" value="PKD"/>
    <property type="match status" value="1"/>
</dbReference>
<evidence type="ECO:0000256" key="1">
    <source>
        <dbReference type="SAM" id="MobiDB-lite"/>
    </source>
</evidence>
<evidence type="ECO:0000313" key="3">
    <source>
        <dbReference type="EMBL" id="TXR55419.1"/>
    </source>
</evidence>
<dbReference type="Gene3D" id="2.60.40.10">
    <property type="entry name" value="Immunoglobulins"/>
    <property type="match status" value="1"/>
</dbReference>
<evidence type="ECO:0000313" key="4">
    <source>
        <dbReference type="Proteomes" id="UP000321234"/>
    </source>
</evidence>
<accession>A0A5C8ZDP9</accession>
<gene>
    <name evidence="3" type="ORF">FMM08_13935</name>
</gene>
<sequence length="303" mass="30244">MITATGRTRLTQRPAALRLATRAVALVVLVVLAVVAVAVPGASPTAAAVGCGGALGDRSVDVGCHEHVPGSGRGSAEQGGGGATAPSGPRYRYRYVLACDGNTLDAPTSTTCELAAAQCTPPRLQYRQFRSTDGATWSASGTRCLTRQEATDGEAVPGLTLADLRSLPIPGQAVVLEPGNGYALVGVPVNAVAGTTAVALQTAVLGAAVAVRATPVAYTWDFGDGTVLGPTPDPGALFPALRTTHTYERGGDVQVVLTTTYAGEYSVEGGAFTAVAGTVDVPSPPVPLAVLAGAAALVGDAVG</sequence>
<name>A0A5C8ZDP9_9ACTN</name>
<keyword evidence="4" id="KW-1185">Reference proteome</keyword>
<dbReference type="AlphaFoldDB" id="A0A5C8ZDP9"/>
<dbReference type="RefSeq" id="WP_147926995.1">
    <property type="nucleotide sequence ID" value="NZ_VKAC01000008.1"/>
</dbReference>
<feature type="compositionally biased region" description="Gly residues" evidence="1">
    <location>
        <begin position="71"/>
        <end position="83"/>
    </location>
</feature>
<dbReference type="InterPro" id="IPR013783">
    <property type="entry name" value="Ig-like_fold"/>
</dbReference>
<evidence type="ECO:0000259" key="2">
    <source>
        <dbReference type="PROSITE" id="PS50093"/>
    </source>
</evidence>
<dbReference type="InterPro" id="IPR000601">
    <property type="entry name" value="PKD_dom"/>
</dbReference>
<dbReference type="InterPro" id="IPR035986">
    <property type="entry name" value="PKD_dom_sf"/>
</dbReference>